<feature type="region of interest" description="Disordered" evidence="1">
    <location>
        <begin position="263"/>
        <end position="342"/>
    </location>
</feature>
<reference evidence="3" key="1">
    <citation type="submission" date="2021-01" db="EMBL/GenBank/DDBJ databases">
        <authorList>
            <person name="Corre E."/>
            <person name="Pelletier E."/>
            <person name="Niang G."/>
            <person name="Scheremetjew M."/>
            <person name="Finn R."/>
            <person name="Kale V."/>
            <person name="Holt S."/>
            <person name="Cochrane G."/>
            <person name="Meng A."/>
            <person name="Brown T."/>
            <person name="Cohen L."/>
        </authorList>
    </citation>
    <scope>NUCLEOTIDE SEQUENCE</scope>
    <source>
        <strain evidence="3">CCMP622</strain>
    </source>
</reference>
<keyword evidence="2" id="KW-1133">Transmembrane helix</keyword>
<proteinExistence type="predicted"/>
<name>A0A7S2X6E2_9EUKA</name>
<feature type="compositionally biased region" description="Polar residues" evidence="1">
    <location>
        <begin position="263"/>
        <end position="272"/>
    </location>
</feature>
<keyword evidence="2" id="KW-0472">Membrane</keyword>
<evidence type="ECO:0000256" key="2">
    <source>
        <dbReference type="SAM" id="Phobius"/>
    </source>
</evidence>
<feature type="transmembrane region" description="Helical" evidence="2">
    <location>
        <begin position="62"/>
        <end position="85"/>
    </location>
</feature>
<keyword evidence="2" id="KW-0812">Transmembrane</keyword>
<organism evidence="3">
    <name type="scientific">Lotharella oceanica</name>
    <dbReference type="NCBI Taxonomy" id="641309"/>
    <lineage>
        <taxon>Eukaryota</taxon>
        <taxon>Sar</taxon>
        <taxon>Rhizaria</taxon>
        <taxon>Cercozoa</taxon>
        <taxon>Chlorarachniophyceae</taxon>
        <taxon>Lotharella</taxon>
    </lineage>
</organism>
<gene>
    <name evidence="3" type="ORF">LSP00402_LOCUS374</name>
</gene>
<sequence length="342" mass="38480">MPVYDTFGSELLDEEVEIKFSKKTCLGQTSLCSLTVAVMVAGAIFCFFATCMSVYVGGYNRVMLWATFLGVMAHIVAGIAMVSLYRQYRANCGLQTDIQRLEHTVSVLTKQQKNMSEGKAGSRAKLLDRNASVIQMAKNTGKILKTVTTMEGDYGVSNNDDLMWFLMELKKAALTQEAALMQQFATELKLVPKKSRKLTEMEWEKMIMRMPCGAVPEIDFNIASQGARTLSWERARLFLEAFIRARMLLIMRALDETDCAQANLQESPQGSNQRRKSYSARKANPGRSQRRPHTHEMKKQQRGNDYEQGRNQGGNGDTRRKFRGARESETGCSNNSSADKDQ</sequence>
<evidence type="ECO:0000256" key="1">
    <source>
        <dbReference type="SAM" id="MobiDB-lite"/>
    </source>
</evidence>
<evidence type="ECO:0008006" key="4">
    <source>
        <dbReference type="Google" id="ProtNLM"/>
    </source>
</evidence>
<feature type="compositionally biased region" description="Polar residues" evidence="1">
    <location>
        <begin position="330"/>
        <end position="342"/>
    </location>
</feature>
<feature type="compositionally biased region" description="Basic and acidic residues" evidence="1">
    <location>
        <begin position="294"/>
        <end position="308"/>
    </location>
</feature>
<feature type="transmembrane region" description="Helical" evidence="2">
    <location>
        <begin position="31"/>
        <end position="56"/>
    </location>
</feature>
<protein>
    <recommendedName>
        <fullName evidence="4">Transmembrane protein</fullName>
    </recommendedName>
</protein>
<evidence type="ECO:0000313" key="3">
    <source>
        <dbReference type="EMBL" id="CAD9744525.1"/>
    </source>
</evidence>
<dbReference type="EMBL" id="HBHP01000546">
    <property type="protein sequence ID" value="CAD9744525.1"/>
    <property type="molecule type" value="Transcribed_RNA"/>
</dbReference>
<accession>A0A7S2X6E2</accession>
<dbReference type="AlphaFoldDB" id="A0A7S2X6E2"/>